<dbReference type="AlphaFoldDB" id="A0A6C0JK68"/>
<protein>
    <submittedName>
        <fullName evidence="2">Uncharacterized protein</fullName>
    </submittedName>
</protein>
<sequence>MSVPPALDLRWSHKYPGNMPDEPWPLGPHGSRRDGTPLLPGTQPTEEQVLKDKKEWAKAAAEYLVTLQKWIDENKNKTDPLMQSAVSREASTIPHIREKIAPYLE</sequence>
<feature type="region of interest" description="Disordered" evidence="1">
    <location>
        <begin position="1"/>
        <end position="43"/>
    </location>
</feature>
<evidence type="ECO:0000256" key="1">
    <source>
        <dbReference type="SAM" id="MobiDB-lite"/>
    </source>
</evidence>
<dbReference type="EMBL" id="MN740414">
    <property type="protein sequence ID" value="QHU05441.1"/>
    <property type="molecule type" value="Genomic_DNA"/>
</dbReference>
<reference evidence="2" key="1">
    <citation type="journal article" date="2020" name="Nature">
        <title>Giant virus diversity and host interactions through global metagenomics.</title>
        <authorList>
            <person name="Schulz F."/>
            <person name="Roux S."/>
            <person name="Paez-Espino D."/>
            <person name="Jungbluth S."/>
            <person name="Walsh D.A."/>
            <person name="Denef V.J."/>
            <person name="McMahon K.D."/>
            <person name="Konstantinidis K.T."/>
            <person name="Eloe-Fadrosh E.A."/>
            <person name="Kyrpides N.C."/>
            <person name="Woyke T."/>
        </authorList>
    </citation>
    <scope>NUCLEOTIDE SEQUENCE</scope>
    <source>
        <strain evidence="2">GVMAG-M-3300027734-16</strain>
    </source>
</reference>
<accession>A0A6C0JK68</accession>
<name>A0A6C0JK68_9ZZZZ</name>
<evidence type="ECO:0000313" key="2">
    <source>
        <dbReference type="EMBL" id="QHU05441.1"/>
    </source>
</evidence>
<organism evidence="2">
    <name type="scientific">viral metagenome</name>
    <dbReference type="NCBI Taxonomy" id="1070528"/>
    <lineage>
        <taxon>unclassified sequences</taxon>
        <taxon>metagenomes</taxon>
        <taxon>organismal metagenomes</taxon>
    </lineage>
</organism>
<proteinExistence type="predicted"/>